<evidence type="ECO:0000313" key="1">
    <source>
        <dbReference type="EMBL" id="KAJ4974045.1"/>
    </source>
</evidence>
<organism evidence="1 2">
    <name type="scientific">Protea cynaroides</name>
    <dbReference type="NCBI Taxonomy" id="273540"/>
    <lineage>
        <taxon>Eukaryota</taxon>
        <taxon>Viridiplantae</taxon>
        <taxon>Streptophyta</taxon>
        <taxon>Embryophyta</taxon>
        <taxon>Tracheophyta</taxon>
        <taxon>Spermatophyta</taxon>
        <taxon>Magnoliopsida</taxon>
        <taxon>Proteales</taxon>
        <taxon>Proteaceae</taxon>
        <taxon>Protea</taxon>
    </lineage>
</organism>
<dbReference type="AlphaFoldDB" id="A0A9Q0KP15"/>
<evidence type="ECO:0000313" key="2">
    <source>
        <dbReference type="Proteomes" id="UP001141806"/>
    </source>
</evidence>
<dbReference type="EMBL" id="JAMYWD010000004">
    <property type="protein sequence ID" value="KAJ4974045.1"/>
    <property type="molecule type" value="Genomic_DNA"/>
</dbReference>
<proteinExistence type="predicted"/>
<dbReference type="Proteomes" id="UP001141806">
    <property type="component" value="Unassembled WGS sequence"/>
</dbReference>
<name>A0A9Q0KP15_9MAGN</name>
<keyword evidence="2" id="KW-1185">Reference proteome</keyword>
<reference evidence="1" key="1">
    <citation type="journal article" date="2023" name="Plant J.">
        <title>The genome of the king protea, Protea cynaroides.</title>
        <authorList>
            <person name="Chang J."/>
            <person name="Duong T.A."/>
            <person name="Schoeman C."/>
            <person name="Ma X."/>
            <person name="Roodt D."/>
            <person name="Barker N."/>
            <person name="Li Z."/>
            <person name="Van de Peer Y."/>
            <person name="Mizrachi E."/>
        </authorList>
    </citation>
    <scope>NUCLEOTIDE SEQUENCE</scope>
    <source>
        <tissue evidence="1">Young leaves</tissue>
    </source>
</reference>
<accession>A0A9Q0KP15</accession>
<protein>
    <submittedName>
        <fullName evidence="1">Uncharacterized protein</fullName>
    </submittedName>
</protein>
<comment type="caution">
    <text evidence="1">The sequence shown here is derived from an EMBL/GenBank/DDBJ whole genome shotgun (WGS) entry which is preliminary data.</text>
</comment>
<gene>
    <name evidence="1" type="ORF">NE237_007219</name>
</gene>
<sequence length="182" mass="18926">MDEVRLQPRVSSINAGATLNRSSSSLGVGSLASAVSNGLMRNLSSARESGFTGCQPLTAALRLLGWSPRTHAVSASGARSFVTQNHNSSSQVRVGSTEQSMVINWSPIFGSSGVSTIEGFSFWRMDTLKNVMKVLSTVASLNGETGGLMFGCGQTLASLPSVIRSSTAGSDADLNGTVVWPP</sequence>